<dbReference type="EMBL" id="RJUF01000018">
    <property type="protein sequence ID" value="MCP9762950.1"/>
    <property type="molecule type" value="Genomic_DNA"/>
</dbReference>
<sequence>AKHLAGLFVENFKKFEEGSSVAIIAAGPKV</sequence>
<proteinExistence type="predicted"/>
<evidence type="ECO:0000313" key="1">
    <source>
        <dbReference type="EMBL" id="MCP9762950.1"/>
    </source>
</evidence>
<gene>
    <name evidence="1" type="ORF">EGI31_08275</name>
</gene>
<reference evidence="1 2" key="1">
    <citation type="submission" date="2018-11" db="EMBL/GenBank/DDBJ databases">
        <title>Novel bacteria species description.</title>
        <authorList>
            <person name="Han J.-H."/>
        </authorList>
    </citation>
    <scope>NUCLEOTIDE SEQUENCE [LARGE SCALE GENOMIC DNA]</scope>
    <source>
        <strain evidence="1 2">KCTC23259</strain>
    </source>
</reference>
<dbReference type="Proteomes" id="UP001204144">
    <property type="component" value="Unassembled WGS sequence"/>
</dbReference>
<accession>A0AAE3H282</accession>
<dbReference type="AlphaFoldDB" id="A0AAE3H282"/>
<feature type="non-terminal residue" evidence="1">
    <location>
        <position position="1"/>
    </location>
</feature>
<protein>
    <submittedName>
        <fullName evidence="1">Phosphoenolpyruvate carboxykinase</fullName>
    </submittedName>
</protein>
<organism evidence="1 2">
    <name type="scientific">Lacihabitans soyangensis</name>
    <dbReference type="NCBI Taxonomy" id="869394"/>
    <lineage>
        <taxon>Bacteria</taxon>
        <taxon>Pseudomonadati</taxon>
        <taxon>Bacteroidota</taxon>
        <taxon>Cytophagia</taxon>
        <taxon>Cytophagales</taxon>
        <taxon>Leadbetterellaceae</taxon>
        <taxon>Lacihabitans</taxon>
    </lineage>
</organism>
<name>A0AAE3H282_9BACT</name>
<evidence type="ECO:0000313" key="2">
    <source>
        <dbReference type="Proteomes" id="UP001204144"/>
    </source>
</evidence>
<comment type="caution">
    <text evidence="1">The sequence shown here is derived from an EMBL/GenBank/DDBJ whole genome shotgun (WGS) entry which is preliminary data.</text>
</comment>
<keyword evidence="2" id="KW-1185">Reference proteome</keyword>